<dbReference type="GO" id="GO:0007165">
    <property type="term" value="P:signal transduction"/>
    <property type="evidence" value="ECO:0007669"/>
    <property type="project" value="InterPro"/>
</dbReference>
<feature type="region of interest" description="Disordered" evidence="1">
    <location>
        <begin position="700"/>
        <end position="747"/>
    </location>
</feature>
<dbReference type="GO" id="GO:0032880">
    <property type="term" value="P:regulation of protein localization"/>
    <property type="evidence" value="ECO:0007669"/>
    <property type="project" value="TreeGrafter"/>
</dbReference>
<feature type="domain" description="Dilute" evidence="4">
    <location>
        <begin position="884"/>
        <end position="1150"/>
    </location>
</feature>
<evidence type="ECO:0000259" key="2">
    <source>
        <dbReference type="PROSITE" id="PS50106"/>
    </source>
</evidence>
<feature type="domain" description="PDZ" evidence="2">
    <location>
        <begin position="1347"/>
        <end position="1448"/>
    </location>
</feature>
<evidence type="ECO:0000256" key="1">
    <source>
        <dbReference type="SAM" id="MobiDB-lite"/>
    </source>
</evidence>
<dbReference type="SUPFAM" id="SSF50156">
    <property type="entry name" value="PDZ domain-like"/>
    <property type="match status" value="1"/>
</dbReference>
<feature type="compositionally biased region" description="Polar residues" evidence="1">
    <location>
        <begin position="635"/>
        <end position="648"/>
    </location>
</feature>
<dbReference type="Pfam" id="PF00788">
    <property type="entry name" value="RA"/>
    <property type="match status" value="2"/>
</dbReference>
<dbReference type="PROSITE" id="PS51126">
    <property type="entry name" value="DILUTE"/>
    <property type="match status" value="1"/>
</dbReference>
<name>A0A5K3EQE1_MESCO</name>
<feature type="compositionally biased region" description="Basic residues" evidence="1">
    <location>
        <begin position="612"/>
        <end position="624"/>
    </location>
</feature>
<feature type="domain" description="Ras-associating" evidence="3">
    <location>
        <begin position="38"/>
        <end position="131"/>
    </location>
</feature>
<organism evidence="5">
    <name type="scientific">Mesocestoides corti</name>
    <name type="common">Flatworm</name>
    <dbReference type="NCBI Taxonomy" id="53468"/>
    <lineage>
        <taxon>Eukaryota</taxon>
        <taxon>Metazoa</taxon>
        <taxon>Spiralia</taxon>
        <taxon>Lophotrochozoa</taxon>
        <taxon>Platyhelminthes</taxon>
        <taxon>Cestoda</taxon>
        <taxon>Eucestoda</taxon>
        <taxon>Cyclophyllidea</taxon>
        <taxon>Mesocestoididae</taxon>
        <taxon>Mesocestoides</taxon>
    </lineage>
</organism>
<dbReference type="GO" id="GO:0005912">
    <property type="term" value="C:adherens junction"/>
    <property type="evidence" value="ECO:0007669"/>
    <property type="project" value="TreeGrafter"/>
</dbReference>
<proteinExistence type="predicted"/>
<dbReference type="Pfam" id="PF01843">
    <property type="entry name" value="DIL"/>
    <property type="match status" value="1"/>
</dbReference>
<dbReference type="InterPro" id="IPR029071">
    <property type="entry name" value="Ubiquitin-like_domsf"/>
</dbReference>
<protein>
    <submittedName>
        <fullName evidence="5">Afadin</fullName>
    </submittedName>
</protein>
<dbReference type="GO" id="GO:0050839">
    <property type="term" value="F:cell adhesion molecule binding"/>
    <property type="evidence" value="ECO:0007669"/>
    <property type="project" value="TreeGrafter"/>
</dbReference>
<dbReference type="InterPro" id="IPR028842">
    <property type="entry name" value="Afadin"/>
</dbReference>
<dbReference type="WBParaSite" id="MCU_001939-RE">
    <property type="protein sequence ID" value="MCU_001939-RE"/>
    <property type="gene ID" value="MCU_001939"/>
</dbReference>
<dbReference type="InterPro" id="IPR000159">
    <property type="entry name" value="RA_dom"/>
</dbReference>
<dbReference type="Gene3D" id="2.30.42.10">
    <property type="match status" value="1"/>
</dbReference>
<feature type="region of interest" description="Disordered" evidence="1">
    <location>
        <begin position="1280"/>
        <end position="1329"/>
    </location>
</feature>
<dbReference type="SUPFAM" id="SSF54236">
    <property type="entry name" value="Ubiquitin-like"/>
    <property type="match status" value="2"/>
</dbReference>
<feature type="region of interest" description="Disordered" evidence="1">
    <location>
        <begin position="135"/>
        <end position="162"/>
    </location>
</feature>
<feature type="compositionally biased region" description="Basic and acidic residues" evidence="1">
    <location>
        <begin position="1672"/>
        <end position="1691"/>
    </location>
</feature>
<dbReference type="PANTHER" id="PTHR10398">
    <property type="entry name" value="AFADIN"/>
    <property type="match status" value="1"/>
</dbReference>
<feature type="region of interest" description="Disordered" evidence="1">
    <location>
        <begin position="1806"/>
        <end position="1834"/>
    </location>
</feature>
<feature type="region of interest" description="Disordered" evidence="1">
    <location>
        <begin position="612"/>
        <end position="648"/>
    </location>
</feature>
<feature type="domain" description="Ras-associating" evidence="3">
    <location>
        <begin position="257"/>
        <end position="358"/>
    </location>
</feature>
<evidence type="ECO:0000259" key="3">
    <source>
        <dbReference type="PROSITE" id="PS50200"/>
    </source>
</evidence>
<feature type="compositionally biased region" description="Basic and acidic residues" evidence="1">
    <location>
        <begin position="193"/>
        <end position="214"/>
    </location>
</feature>
<dbReference type="SMART" id="SM00314">
    <property type="entry name" value="RA"/>
    <property type="match status" value="2"/>
</dbReference>
<dbReference type="PROSITE" id="PS50106">
    <property type="entry name" value="PDZ"/>
    <property type="match status" value="1"/>
</dbReference>
<dbReference type="InterPro" id="IPR002710">
    <property type="entry name" value="Dilute_dom"/>
</dbReference>
<accession>A0A5K3EQE1</accession>
<dbReference type="Gene3D" id="3.10.20.90">
    <property type="entry name" value="Phosphatidylinositol 3-kinase Catalytic Subunit, Chain A, domain 1"/>
    <property type="match status" value="2"/>
</dbReference>
<feature type="compositionally biased region" description="Low complexity" evidence="1">
    <location>
        <begin position="702"/>
        <end position="713"/>
    </location>
</feature>
<feature type="region of interest" description="Disordered" evidence="1">
    <location>
        <begin position="178"/>
        <end position="226"/>
    </location>
</feature>
<dbReference type="PANTHER" id="PTHR10398:SF2">
    <property type="entry name" value="AFADIN"/>
    <property type="match status" value="1"/>
</dbReference>
<sequence length="1860" mass="207034">MISKMEDVRRDLLRLIEEWNASRLDLFHLSTPNEFLEFRGVMRFFFQDDDLKFQTKCLRVSSSTKTCELIPMLCEKFCLLTLHLNPGNLGLYEHFSNSERILGSDEYPLLVQLNWSKIGQDGKFILKPIHSTIVPKKPEDKSQTKTNQPLKKNDKKSSKKLKSNGALDTWFCGRATDRKENGDRSSGCGPRIWRHEQHDEDKWPEVDSHSKSRCDSPPNSTFTRMIPDPETAMQKKRQQVLGEKLSQIVSNGSDYMGGTLKIYGDLIDPNVPYKTLLLSIEDSVSHVIRQALDKYGLELADPAAYCLVMRTRSANEAPMKETREEVLKNDSCPLKLLLCPDSSHEGIITTFELRPRLTRMGKQRSIERNGRGLSPPPLIRLPYHQINPKTSHPSETSRVQPANGRQNSFACLVDVCAEEQHFVKPAFYPLPLHLGQVCVGTSLQPSTKFPLLVTLPLNVYPDVAPFHLVVWQPRVTSGQSSPRCSSRSWLACAPVANTPVFVNGHRLNLSGFRPYSLDRRRQFTHQTSSLAQESAVHWLTPGDVIQLGSGERCRFRIWPGRSPPPLPNIPSLASTSRFRVNGINKLVVPTYTSNCHQHQSGRLKVQANQQYHRHRQHHQQKHRPISIDSTKSDLSDNSCSMALSPTSSVMEQESGAIFSDAVMTPRESFTSSGSFRSPIIVASTKYTDSRMQANHLQVKHVTSSATSPTLSTSGIGTCTKQTDSRSGHTLSVRKSPNHSQLSDSGSHAAAPPLLDRLPCQLAYAPTSLDALLDWLLVSPFRIQKGEAEGPEPLTCSLGPAFSVYLMLRAICRQCDRWEAIENRKMAAESSSDLKIKQHSRRQRELLTLFVAVVDRLVSVERHLSEEISVDSNSHNDLEERAKLSSIILSNLSQLLHFVSKDIDLQRIFQPGEEGEGAGECANAWLALTDRVAELVESVFNSLLATCTALLSFKQCLPALVASWDLRAATCRDNESTGEVNEGGEEREEEIEITDDTSIDELVDPVLDELTKVLDFLNTNSVNPAFLVQLFARLLHYIGARLFNCLVEEPRRVSPQWGHLLFEWIHKKLVSWAEPQGLRVAVECYLTRLSQAADLMQASTETVEGLYNSAVDLDRLNSVQVRFLLEAYRPSYAKPVVNVSLEAQAGEEAGKSEHILPQWIDFIISGVSQVSDRLLAEESEQPDWRPHLREPLELQLPLLLPDDCYPSSIPIRNPHLEVNQETPDSGQSGALEVSHLAAYLRPALANGWCRLSVRQVPSMENETWLSWTVYLSEEIPTPVHLSRPLSEREKQMDSPGPRTPPAFEAPSPPNKEKSLNVPTDPPPSSTFMSDRSLEFPKLEEGRNVKIFDVAVPKVGNNLGLRIVAARSEDGSDLGIYVKSVTPGGGASQAHLLNRGTSREDELAPHPPIAPGDRILAVDGKQTQGLSQDAAARLVLLAGHEVHLTLARNLGLGCVAAAVPARDLRKRNGQAQNRRHTTTPQSADLQKAAMKVTSCAQPPKDSPIVVRASSNTNGRHSVEHVDIQSGGVASASLPSPRILVETSSLLAHEVTTVSGIQRSRSLMSADVRDRRFSVERGSYDIAETPLSSQPNAVSHAPELSRLSIMDGKDADRILRPINAHQYKGVQPADWKEMDVDETLEMLKEMRDQLDRSLALRGQHTTSFHAPPPPSVISADRKSQYSGDVSRDPAETTRYRPYPVDYSMGPRDKAMWSEESSAFRTTPDLTNAVTLVRSASTYTPARYQTSSASMDDRHRTHLVFRSPMATFNGGSRVNRSNTSDQIRCPGNAIQPAHEPSKHVVAAVTRLPNLGQATPSRPHDPDVTHRRSQSADQTPEVTRIVPRCPTMLFCNKHKAWNEDLVRIE</sequence>
<feature type="region of interest" description="Disordered" evidence="1">
    <location>
        <begin position="1657"/>
        <end position="1698"/>
    </location>
</feature>
<feature type="compositionally biased region" description="Polar residues" evidence="1">
    <location>
        <begin position="727"/>
        <end position="745"/>
    </location>
</feature>
<dbReference type="PROSITE" id="PS50200">
    <property type="entry name" value="RA"/>
    <property type="match status" value="2"/>
</dbReference>
<dbReference type="SMART" id="SM01132">
    <property type="entry name" value="DIL"/>
    <property type="match status" value="1"/>
</dbReference>
<dbReference type="InterPro" id="IPR036034">
    <property type="entry name" value="PDZ_sf"/>
</dbReference>
<dbReference type="SMART" id="SM00228">
    <property type="entry name" value="PDZ"/>
    <property type="match status" value="1"/>
</dbReference>
<reference evidence="5" key="1">
    <citation type="submission" date="2019-11" db="UniProtKB">
        <authorList>
            <consortium name="WormBaseParasite"/>
        </authorList>
    </citation>
    <scope>IDENTIFICATION</scope>
</reference>
<evidence type="ECO:0000313" key="5">
    <source>
        <dbReference type="WBParaSite" id="MCU_001939-RE"/>
    </source>
</evidence>
<evidence type="ECO:0000259" key="4">
    <source>
        <dbReference type="PROSITE" id="PS51126"/>
    </source>
</evidence>
<dbReference type="InterPro" id="IPR001478">
    <property type="entry name" value="PDZ"/>
</dbReference>